<accession>A0A381Q6Y2</accession>
<gene>
    <name evidence="2" type="ORF">METZ01_LOCUS27960</name>
</gene>
<reference evidence="2" key="1">
    <citation type="submission" date="2018-05" db="EMBL/GenBank/DDBJ databases">
        <authorList>
            <person name="Lanie J.A."/>
            <person name="Ng W.-L."/>
            <person name="Kazmierczak K.M."/>
            <person name="Andrzejewski T.M."/>
            <person name="Davidsen T.M."/>
            <person name="Wayne K.J."/>
            <person name="Tettelin H."/>
            <person name="Glass J.I."/>
            <person name="Rusch D."/>
            <person name="Podicherti R."/>
            <person name="Tsui H.-C.T."/>
            <person name="Winkler M.E."/>
        </authorList>
    </citation>
    <scope>NUCLEOTIDE SEQUENCE</scope>
</reference>
<feature type="non-terminal residue" evidence="2">
    <location>
        <position position="1"/>
    </location>
</feature>
<dbReference type="EMBL" id="UINC01001233">
    <property type="protein sequence ID" value="SUZ75106.1"/>
    <property type="molecule type" value="Genomic_DNA"/>
</dbReference>
<sequence>VTNDQWCFRPIPDGWSIGLIAEHLGLVERGLFGRVEQALRSATHPEWQTATGGKDALIETMLADRNARKDAPDAVVPTGTVARHDALQIFQERRARSLAFAETTTAPLRAHAVDHHRPTVGTLNAYQWLLYIPLHNQRHIRQISEIKAATGYPTGT</sequence>
<name>A0A381Q6Y2_9ZZZZ</name>
<dbReference type="Gene3D" id="1.20.120.450">
    <property type="entry name" value="dinb family like domain"/>
    <property type="match status" value="1"/>
</dbReference>
<evidence type="ECO:0000259" key="1">
    <source>
        <dbReference type="Pfam" id="PF12867"/>
    </source>
</evidence>
<evidence type="ECO:0000313" key="2">
    <source>
        <dbReference type="EMBL" id="SUZ75106.1"/>
    </source>
</evidence>
<organism evidence="2">
    <name type="scientific">marine metagenome</name>
    <dbReference type="NCBI Taxonomy" id="408172"/>
    <lineage>
        <taxon>unclassified sequences</taxon>
        <taxon>metagenomes</taxon>
        <taxon>ecological metagenomes</taxon>
    </lineage>
</organism>
<feature type="domain" description="DinB-like" evidence="1">
    <location>
        <begin position="2"/>
        <end position="143"/>
    </location>
</feature>
<dbReference type="InterPro" id="IPR024775">
    <property type="entry name" value="DinB-like"/>
</dbReference>
<dbReference type="SUPFAM" id="SSF109854">
    <property type="entry name" value="DinB/YfiT-like putative metalloenzymes"/>
    <property type="match status" value="1"/>
</dbReference>
<dbReference type="AlphaFoldDB" id="A0A381Q6Y2"/>
<protein>
    <recommendedName>
        <fullName evidence="1">DinB-like domain-containing protein</fullName>
    </recommendedName>
</protein>
<dbReference type="Pfam" id="PF12867">
    <property type="entry name" value="DinB_2"/>
    <property type="match status" value="1"/>
</dbReference>
<dbReference type="InterPro" id="IPR034660">
    <property type="entry name" value="DinB/YfiT-like"/>
</dbReference>
<proteinExistence type="predicted"/>